<dbReference type="OrthoDB" id="10031931at2759"/>
<dbReference type="RefSeq" id="XP_038060460.1">
    <property type="nucleotide sequence ID" value="XM_038204532.1"/>
</dbReference>
<feature type="domain" description="CARD" evidence="1">
    <location>
        <begin position="1"/>
        <end position="89"/>
    </location>
</feature>
<dbReference type="PANTHER" id="PTHR15034">
    <property type="entry name" value="DEATH DOMAIN-CONTAINING PROTEIN CRADD"/>
    <property type="match status" value="1"/>
</dbReference>
<dbReference type="EnsemblMetazoa" id="XM_038204532.1">
    <property type="protein sequence ID" value="XP_038060460.1"/>
    <property type="gene ID" value="LOC119731353"/>
</dbReference>
<dbReference type="AlphaFoldDB" id="A0A914A9D4"/>
<proteinExistence type="predicted"/>
<sequence length="140" mass="15880">MEERHTQILKFHRAKFVQSVEVERLYPMLQPSVLSQADVGEIEQQPGPQAKVQKLLDLLPSRGSQAFQMLCLALETTYPHLLTVMFLGSDSVSVSAVGKGLYMYFVIVWHEQDSMLIRLQFRWRKLLTRISGSASNIAGS</sequence>
<dbReference type="Proteomes" id="UP000887568">
    <property type="component" value="Unplaced"/>
</dbReference>
<evidence type="ECO:0000313" key="2">
    <source>
        <dbReference type="EnsemblMetazoa" id="XP_038060460.1"/>
    </source>
</evidence>
<dbReference type="GO" id="GO:0042981">
    <property type="term" value="P:regulation of apoptotic process"/>
    <property type="evidence" value="ECO:0007669"/>
    <property type="project" value="InterPro"/>
</dbReference>
<dbReference type="GO" id="GO:0002020">
    <property type="term" value="F:protease binding"/>
    <property type="evidence" value="ECO:0007669"/>
    <property type="project" value="InterPro"/>
</dbReference>
<evidence type="ECO:0000259" key="1">
    <source>
        <dbReference type="PROSITE" id="PS50209"/>
    </source>
</evidence>
<dbReference type="Pfam" id="PF00619">
    <property type="entry name" value="CARD"/>
    <property type="match status" value="1"/>
</dbReference>
<dbReference type="PROSITE" id="PS50209">
    <property type="entry name" value="CARD"/>
    <property type="match status" value="1"/>
</dbReference>
<dbReference type="CDD" id="cd01671">
    <property type="entry name" value="CARD"/>
    <property type="match status" value="1"/>
</dbReference>
<protein>
    <recommendedName>
        <fullName evidence="1">CARD domain-containing protein</fullName>
    </recommendedName>
</protein>
<reference evidence="2" key="1">
    <citation type="submission" date="2022-11" db="UniProtKB">
        <authorList>
            <consortium name="EnsemblMetazoa"/>
        </authorList>
    </citation>
    <scope>IDENTIFICATION</scope>
</reference>
<dbReference type="GO" id="GO:0070513">
    <property type="term" value="F:death domain binding"/>
    <property type="evidence" value="ECO:0007669"/>
    <property type="project" value="InterPro"/>
</dbReference>
<dbReference type="InterPro" id="IPR037939">
    <property type="entry name" value="CRADD"/>
</dbReference>
<dbReference type="InterPro" id="IPR011029">
    <property type="entry name" value="DEATH-like_dom_sf"/>
</dbReference>
<evidence type="ECO:0000313" key="3">
    <source>
        <dbReference type="Proteomes" id="UP000887568"/>
    </source>
</evidence>
<accession>A0A914A9D4</accession>
<dbReference type="PANTHER" id="PTHR15034:SF5">
    <property type="entry name" value="DEATH DOMAIN-CONTAINING PROTEIN CRADD"/>
    <property type="match status" value="1"/>
</dbReference>
<organism evidence="2 3">
    <name type="scientific">Patiria miniata</name>
    <name type="common">Bat star</name>
    <name type="synonym">Asterina miniata</name>
    <dbReference type="NCBI Taxonomy" id="46514"/>
    <lineage>
        <taxon>Eukaryota</taxon>
        <taxon>Metazoa</taxon>
        <taxon>Echinodermata</taxon>
        <taxon>Eleutherozoa</taxon>
        <taxon>Asterozoa</taxon>
        <taxon>Asteroidea</taxon>
        <taxon>Valvatacea</taxon>
        <taxon>Valvatida</taxon>
        <taxon>Asterinidae</taxon>
        <taxon>Patiria</taxon>
    </lineage>
</organism>
<dbReference type="OMA" id="VIVWHEQ"/>
<dbReference type="Gene3D" id="1.10.533.10">
    <property type="entry name" value="Death Domain, Fas"/>
    <property type="match status" value="1"/>
</dbReference>
<keyword evidence="3" id="KW-1185">Reference proteome</keyword>
<name>A0A914A9D4_PATMI</name>
<dbReference type="GeneID" id="119731353"/>
<dbReference type="SUPFAM" id="SSF47986">
    <property type="entry name" value="DEATH domain"/>
    <property type="match status" value="1"/>
</dbReference>
<dbReference type="InterPro" id="IPR001315">
    <property type="entry name" value="CARD"/>
</dbReference>